<dbReference type="HAMAP" id="MF_00274">
    <property type="entry name" value="DNA_YbaB_EbfC"/>
    <property type="match status" value="1"/>
</dbReference>
<accession>A0ABV2LTP8</accession>
<comment type="similarity">
    <text evidence="1">Belongs to the YbaB/EbfC family.</text>
</comment>
<evidence type="ECO:0000256" key="1">
    <source>
        <dbReference type="HAMAP-Rule" id="MF_00274"/>
    </source>
</evidence>
<gene>
    <name evidence="2" type="ORF">ABID46_000392</name>
</gene>
<reference evidence="2 3" key="1">
    <citation type="submission" date="2024-06" db="EMBL/GenBank/DDBJ databases">
        <title>Genomic Encyclopedia of Type Strains, Phase IV (KMG-IV): sequencing the most valuable type-strain genomes for metagenomic binning, comparative biology and taxonomic classification.</title>
        <authorList>
            <person name="Goeker M."/>
        </authorList>
    </citation>
    <scope>NUCLEOTIDE SEQUENCE [LARGE SCALE GENOMIC DNA]</scope>
    <source>
        <strain evidence="2 3">DSM 29388</strain>
    </source>
</reference>
<proteinExistence type="inferred from homology"/>
<comment type="function">
    <text evidence="1">Binds to DNA and alters its conformation. May be involved in regulation of gene expression, nucleoid organization and DNA protection.</text>
</comment>
<protein>
    <recommendedName>
        <fullName evidence="1">Nucleoid-associated protein ABID46_000392</fullName>
    </recommendedName>
</protein>
<sequence length="105" mass="11510">MFGNIMEMMGKLQAVQGNFEELKNRLESESFTETSSDGTISITMSELATIKDIKIASGLLADKEQLEDTLVVTLNKALEKVKKNAMEEAKKTAKDSLPAIPGLNF</sequence>
<evidence type="ECO:0000313" key="3">
    <source>
        <dbReference type="Proteomes" id="UP001549146"/>
    </source>
</evidence>
<dbReference type="EMBL" id="JBEPMO010000002">
    <property type="protein sequence ID" value="MET3730833.1"/>
    <property type="molecule type" value="Genomic_DNA"/>
</dbReference>
<dbReference type="InterPro" id="IPR036894">
    <property type="entry name" value="YbaB-like_sf"/>
</dbReference>
<name>A0ABV2LTP8_9FLAO</name>
<dbReference type="GO" id="GO:0003677">
    <property type="term" value="F:DNA binding"/>
    <property type="evidence" value="ECO:0007669"/>
    <property type="project" value="UniProtKB-KW"/>
</dbReference>
<dbReference type="Proteomes" id="UP001549146">
    <property type="component" value="Unassembled WGS sequence"/>
</dbReference>
<organism evidence="2 3">
    <name type="scientific">Moheibacter stercoris</name>
    <dbReference type="NCBI Taxonomy" id="1628251"/>
    <lineage>
        <taxon>Bacteria</taxon>
        <taxon>Pseudomonadati</taxon>
        <taxon>Bacteroidota</taxon>
        <taxon>Flavobacteriia</taxon>
        <taxon>Flavobacteriales</taxon>
        <taxon>Weeksellaceae</taxon>
        <taxon>Moheibacter</taxon>
    </lineage>
</organism>
<dbReference type="NCBIfam" id="TIGR00103">
    <property type="entry name" value="DNA_YbaB_EbfC"/>
    <property type="match status" value="1"/>
</dbReference>
<comment type="subcellular location">
    <subcellularLocation>
        <location evidence="1">Cytoplasm</location>
        <location evidence="1">Nucleoid</location>
    </subcellularLocation>
</comment>
<dbReference type="InterPro" id="IPR004401">
    <property type="entry name" value="YbaB/EbfC"/>
</dbReference>
<keyword evidence="3" id="KW-1185">Reference proteome</keyword>
<keyword evidence="1" id="KW-0963">Cytoplasm</keyword>
<dbReference type="RefSeq" id="WP_354506419.1">
    <property type="nucleotide sequence ID" value="NZ_JBEPMO010000002.1"/>
</dbReference>
<dbReference type="Gene3D" id="3.30.1310.10">
    <property type="entry name" value="Nucleoid-associated protein YbaB-like domain"/>
    <property type="match status" value="1"/>
</dbReference>
<dbReference type="Pfam" id="PF02575">
    <property type="entry name" value="YbaB_DNA_bd"/>
    <property type="match status" value="1"/>
</dbReference>
<evidence type="ECO:0000313" key="2">
    <source>
        <dbReference type="EMBL" id="MET3730833.1"/>
    </source>
</evidence>
<comment type="caution">
    <text evidence="2">The sequence shown here is derived from an EMBL/GenBank/DDBJ whole genome shotgun (WGS) entry which is preliminary data.</text>
</comment>
<comment type="subunit">
    <text evidence="1">Homodimer.</text>
</comment>
<keyword evidence="1 2" id="KW-0238">DNA-binding</keyword>
<dbReference type="SUPFAM" id="SSF82607">
    <property type="entry name" value="YbaB-like"/>
    <property type="match status" value="1"/>
</dbReference>
<dbReference type="PIRSF" id="PIRSF004555">
    <property type="entry name" value="UCP004555"/>
    <property type="match status" value="1"/>
</dbReference>